<reference evidence="1" key="1">
    <citation type="submission" date="2023-06" db="EMBL/GenBank/DDBJ databases">
        <authorList>
            <person name="Kurt Z."/>
        </authorList>
    </citation>
    <scope>NUCLEOTIDE SEQUENCE</scope>
</reference>
<evidence type="ECO:0000313" key="2">
    <source>
        <dbReference type="EMBL" id="CAL6008093.1"/>
    </source>
</evidence>
<accession>A0AA86UPK5</accession>
<reference evidence="2 3" key="2">
    <citation type="submission" date="2024-07" db="EMBL/GenBank/DDBJ databases">
        <authorList>
            <person name="Akdeniz Z."/>
        </authorList>
    </citation>
    <scope>NUCLEOTIDE SEQUENCE [LARGE SCALE GENOMIC DNA]</scope>
</reference>
<dbReference type="AlphaFoldDB" id="A0AA86UPK5"/>
<dbReference type="Proteomes" id="UP001642409">
    <property type="component" value="Unassembled WGS sequence"/>
</dbReference>
<sequence length="168" mass="20126">MLNQFQTRWLHGPTTCPIASSRLRSCAQTITPLKSLQLLARRVAVSRRAARNQVFFKRLHRLEWVSNRSISLGGYAQQFFYLFYLSTNGPCNMHHSFRLLRLVRELYFPNYFSRRFRFPFFGLSGQWQRWFSFILALISFPSNYNYRFKIFIQHSALYTTIIHVILKN</sequence>
<gene>
    <name evidence="2" type="ORF">HINF_LOCUS20948</name>
    <name evidence="1" type="ORF">HINF_LOCUS50819</name>
</gene>
<keyword evidence="3" id="KW-1185">Reference proteome</keyword>
<dbReference type="EMBL" id="CATOUU010000967">
    <property type="protein sequence ID" value="CAI9963174.1"/>
    <property type="molecule type" value="Genomic_DNA"/>
</dbReference>
<evidence type="ECO:0000313" key="1">
    <source>
        <dbReference type="EMBL" id="CAI9963174.1"/>
    </source>
</evidence>
<proteinExistence type="predicted"/>
<dbReference type="EMBL" id="CAXDID020000057">
    <property type="protein sequence ID" value="CAL6008093.1"/>
    <property type="molecule type" value="Genomic_DNA"/>
</dbReference>
<evidence type="ECO:0000313" key="3">
    <source>
        <dbReference type="Proteomes" id="UP001642409"/>
    </source>
</evidence>
<protein>
    <submittedName>
        <fullName evidence="2">Hypothetical_protein</fullName>
    </submittedName>
</protein>
<organism evidence="1">
    <name type="scientific">Hexamita inflata</name>
    <dbReference type="NCBI Taxonomy" id="28002"/>
    <lineage>
        <taxon>Eukaryota</taxon>
        <taxon>Metamonada</taxon>
        <taxon>Diplomonadida</taxon>
        <taxon>Hexamitidae</taxon>
        <taxon>Hexamitinae</taxon>
        <taxon>Hexamita</taxon>
    </lineage>
</organism>
<comment type="caution">
    <text evidence="1">The sequence shown here is derived from an EMBL/GenBank/DDBJ whole genome shotgun (WGS) entry which is preliminary data.</text>
</comment>
<name>A0AA86UPK5_9EUKA</name>